<gene>
    <name evidence="2" type="ORF">FVE85_6614</name>
</gene>
<evidence type="ECO:0000313" key="3">
    <source>
        <dbReference type="Proteomes" id="UP000324585"/>
    </source>
</evidence>
<dbReference type="EMBL" id="VRMN01000001">
    <property type="protein sequence ID" value="KAA8499029.1"/>
    <property type="molecule type" value="Genomic_DNA"/>
</dbReference>
<name>A0A5J4Z4U0_PORPP</name>
<evidence type="ECO:0000256" key="1">
    <source>
        <dbReference type="ARBA" id="ARBA00009834"/>
    </source>
</evidence>
<dbReference type="Gene3D" id="1.10.10.10">
    <property type="entry name" value="Winged helix-like DNA-binding domain superfamily/Winged helix DNA-binding domain"/>
    <property type="match status" value="2"/>
</dbReference>
<organism evidence="2 3">
    <name type="scientific">Porphyridium purpureum</name>
    <name type="common">Red alga</name>
    <name type="synonym">Porphyridium cruentum</name>
    <dbReference type="NCBI Taxonomy" id="35688"/>
    <lineage>
        <taxon>Eukaryota</taxon>
        <taxon>Rhodophyta</taxon>
        <taxon>Bangiophyceae</taxon>
        <taxon>Porphyridiales</taxon>
        <taxon>Porphyridiaceae</taxon>
        <taxon>Porphyridium</taxon>
    </lineage>
</organism>
<protein>
    <submittedName>
        <fullName evidence="2">Vacuolar-sorting protein SNF8</fullName>
    </submittedName>
</protein>
<keyword evidence="3" id="KW-1185">Reference proteome</keyword>
<dbReference type="GO" id="GO:0043328">
    <property type="term" value="P:protein transport to vacuole involved in ubiquitin-dependent protein catabolic process via the multivesicular body sorting pathway"/>
    <property type="evidence" value="ECO:0007669"/>
    <property type="project" value="TreeGrafter"/>
</dbReference>
<dbReference type="Gene3D" id="6.10.140.180">
    <property type="match status" value="1"/>
</dbReference>
<comment type="caution">
    <text evidence="2">The sequence shown here is derived from an EMBL/GenBank/DDBJ whole genome shotgun (WGS) entry which is preliminary data.</text>
</comment>
<evidence type="ECO:0000313" key="2">
    <source>
        <dbReference type="EMBL" id="KAA8499029.1"/>
    </source>
</evidence>
<dbReference type="PANTHER" id="PTHR12806">
    <property type="entry name" value="EAP30 SUBUNIT OF ELL COMPLEX"/>
    <property type="match status" value="1"/>
</dbReference>
<sequence length="249" mass="27822">MRRGVGVSGLHAQQQHKAAYEQAGAALNAELTASMKVQMEQFQHNLESFAVKHKKDIQNNAVFRAKFHAMCLTVGVDPLVSSKGVWASTLGVGDYYYELAVRTAEICITTRVLNGGILDVEECRQRLKRKRFTFTEDISHDDVLRAVEKLKVLQGGFRLVQLDKKTVIQSMPVELSRDQVTAMQLCEDNGILLKSKLASKTGWKKERVDAAVKFLLDYEMCWLDLQYAGGEPAYWILGLVKGAAAQDVT</sequence>
<dbReference type="FunFam" id="1.10.10.10:FF:000085">
    <property type="entry name" value="Vacuolar-sorting protein SNF8"/>
    <property type="match status" value="1"/>
</dbReference>
<reference evidence="3" key="1">
    <citation type="journal article" date="2019" name="Nat. Commun.">
        <title>Expansion of phycobilisome linker gene families in mesophilic red algae.</title>
        <authorList>
            <person name="Lee J."/>
            <person name="Kim D."/>
            <person name="Bhattacharya D."/>
            <person name="Yoon H.S."/>
        </authorList>
    </citation>
    <scope>NUCLEOTIDE SEQUENCE [LARGE SCALE GENOMIC DNA]</scope>
    <source>
        <strain evidence="3">CCMP 1328</strain>
    </source>
</reference>
<dbReference type="InterPro" id="IPR036390">
    <property type="entry name" value="WH_DNA-bd_sf"/>
</dbReference>
<dbReference type="OrthoDB" id="283883at2759"/>
<dbReference type="AlphaFoldDB" id="A0A5J4Z4U0"/>
<dbReference type="PANTHER" id="PTHR12806:SF0">
    <property type="entry name" value="VACUOLAR-SORTING PROTEIN SNF8"/>
    <property type="match status" value="1"/>
</dbReference>
<comment type="similarity">
    <text evidence="1">Belongs to the SNF8 family.</text>
</comment>
<dbReference type="SUPFAM" id="SSF46785">
    <property type="entry name" value="Winged helix' DNA-binding domain"/>
    <property type="match status" value="2"/>
</dbReference>
<dbReference type="Pfam" id="PF04157">
    <property type="entry name" value="EAP30"/>
    <property type="match status" value="1"/>
</dbReference>
<dbReference type="Proteomes" id="UP000324585">
    <property type="component" value="Unassembled WGS sequence"/>
</dbReference>
<dbReference type="GO" id="GO:0000814">
    <property type="term" value="C:ESCRT II complex"/>
    <property type="evidence" value="ECO:0007669"/>
    <property type="project" value="InterPro"/>
</dbReference>
<dbReference type="InterPro" id="IPR036388">
    <property type="entry name" value="WH-like_DNA-bd_sf"/>
</dbReference>
<dbReference type="InterPro" id="IPR040608">
    <property type="entry name" value="Snf8/Vps36"/>
</dbReference>
<proteinExistence type="inferred from homology"/>
<dbReference type="InterPro" id="IPR016689">
    <property type="entry name" value="ESCRT-2_cplx_Snf8"/>
</dbReference>
<dbReference type="OMA" id="QIVEVCM"/>
<accession>A0A5J4Z4U0</accession>